<comment type="similarity">
    <text evidence="3">Belongs to the peptidase M24B family.</text>
</comment>
<evidence type="ECO:0000256" key="6">
    <source>
        <dbReference type="ARBA" id="ARBA00022723"/>
    </source>
</evidence>
<dbReference type="PANTHER" id="PTHR43226">
    <property type="entry name" value="XAA-PRO AMINOPEPTIDASE 3"/>
    <property type="match status" value="1"/>
</dbReference>
<evidence type="ECO:0000256" key="1">
    <source>
        <dbReference type="ARBA" id="ARBA00001424"/>
    </source>
</evidence>
<dbReference type="SUPFAM" id="SSF53092">
    <property type="entry name" value="Creatinase/prolidase N-terminal domain"/>
    <property type="match status" value="1"/>
</dbReference>
<evidence type="ECO:0000313" key="12">
    <source>
        <dbReference type="Proteomes" id="UP001597337"/>
    </source>
</evidence>
<protein>
    <recommendedName>
        <fullName evidence="4">Xaa-Pro aminopeptidase</fullName>
        <ecNumber evidence="4">3.4.11.9</ecNumber>
    </recommendedName>
</protein>
<dbReference type="Proteomes" id="UP001597337">
    <property type="component" value="Unassembled WGS sequence"/>
</dbReference>
<dbReference type="InterPro" id="IPR001131">
    <property type="entry name" value="Peptidase_M24B_aminopep-P_CS"/>
</dbReference>
<evidence type="ECO:0000256" key="8">
    <source>
        <dbReference type="ARBA" id="ARBA00023049"/>
    </source>
</evidence>
<sequence>MTASEYKRRRRALAKALGRGAVVILPAAREVVRNRDVHYPFRQDSDFAYLTGFPEPDAFAVLIPKRKDGEFVLFCRPSDPEREQWNGRRLGVEGAVAVCGADRAYPLSELDERMPELIEGCGRLYYPIGTDAGLDQQVMGWVNKVRSKVRLGAVAPNTFVAIESLLHEQRLRKSPAEQKVMRRAARISAQAHCRLMRLAAPGLGERDLETEFQHACAEQGARHLAYPSIVGGGINGCILHYVENDATLRDGDLVLIDAGCELEGYASDITRTFPVNGRFTRPQREVYELVLEAQCAAIAKSRPGVSWNAPHEAAVKALTKGLVRLGILSGKVGKLIEEEAYKPYYMHRTGHWLGMDVHDVGNYKSDGDWRRLEPGMVLTVEPGLYLPDTEAVPKPYRGIGIRIEDDVLITEDGNEILTADVPKDPDEIEALMVR</sequence>
<keyword evidence="7 11" id="KW-0378">Hydrolase</keyword>
<dbReference type="GO" id="GO:0004177">
    <property type="term" value="F:aminopeptidase activity"/>
    <property type="evidence" value="ECO:0007669"/>
    <property type="project" value="UniProtKB-KW"/>
</dbReference>
<keyword evidence="5" id="KW-0645">Protease</keyword>
<evidence type="ECO:0000256" key="5">
    <source>
        <dbReference type="ARBA" id="ARBA00022670"/>
    </source>
</evidence>
<keyword evidence="6" id="KW-0479">Metal-binding</keyword>
<dbReference type="PRINTS" id="PR00599">
    <property type="entry name" value="MAPEPTIDASE"/>
</dbReference>
<comment type="cofactor">
    <cofactor evidence="2">
        <name>Mn(2+)</name>
        <dbReference type="ChEBI" id="CHEBI:29035"/>
    </cofactor>
</comment>
<dbReference type="InterPro" id="IPR029149">
    <property type="entry name" value="Creatin/AminoP/Spt16_N"/>
</dbReference>
<dbReference type="Gene3D" id="3.90.230.10">
    <property type="entry name" value="Creatinase/methionine aminopeptidase superfamily"/>
    <property type="match status" value="1"/>
</dbReference>
<dbReference type="Gene3D" id="3.40.350.10">
    <property type="entry name" value="Creatinase/prolidase N-terminal domain"/>
    <property type="match status" value="1"/>
</dbReference>
<evidence type="ECO:0000256" key="7">
    <source>
        <dbReference type="ARBA" id="ARBA00022801"/>
    </source>
</evidence>
<accession>A0ABW4YA63</accession>
<evidence type="ECO:0000256" key="3">
    <source>
        <dbReference type="ARBA" id="ARBA00008766"/>
    </source>
</evidence>
<dbReference type="Pfam" id="PF00557">
    <property type="entry name" value="Peptidase_M24"/>
    <property type="match status" value="1"/>
</dbReference>
<dbReference type="InterPro" id="IPR036005">
    <property type="entry name" value="Creatinase/aminopeptidase-like"/>
</dbReference>
<dbReference type="CDD" id="cd01087">
    <property type="entry name" value="Prolidase"/>
    <property type="match status" value="1"/>
</dbReference>
<reference evidence="12" key="1">
    <citation type="journal article" date="2019" name="Int. J. Syst. Evol. Microbiol.">
        <title>The Global Catalogue of Microorganisms (GCM) 10K type strain sequencing project: providing services to taxonomists for standard genome sequencing and annotation.</title>
        <authorList>
            <consortium name="The Broad Institute Genomics Platform"/>
            <consortium name="The Broad Institute Genome Sequencing Center for Infectious Disease"/>
            <person name="Wu L."/>
            <person name="Ma J."/>
        </authorList>
    </citation>
    <scope>NUCLEOTIDE SEQUENCE [LARGE SCALE GENOMIC DNA]</scope>
    <source>
        <strain evidence="12">KACC 12597</strain>
    </source>
</reference>
<dbReference type="PROSITE" id="PS00491">
    <property type="entry name" value="PROLINE_PEPTIDASE"/>
    <property type="match status" value="1"/>
</dbReference>
<dbReference type="SUPFAM" id="SSF55920">
    <property type="entry name" value="Creatinase/aminopeptidase"/>
    <property type="match status" value="1"/>
</dbReference>
<dbReference type="InterPro" id="IPR052433">
    <property type="entry name" value="X-Pro_dipept-like"/>
</dbReference>
<proteinExistence type="inferred from homology"/>
<evidence type="ECO:0000313" key="11">
    <source>
        <dbReference type="EMBL" id="MFD2111529.1"/>
    </source>
</evidence>
<evidence type="ECO:0000256" key="4">
    <source>
        <dbReference type="ARBA" id="ARBA00012574"/>
    </source>
</evidence>
<evidence type="ECO:0000256" key="9">
    <source>
        <dbReference type="ARBA" id="ARBA00023211"/>
    </source>
</evidence>
<feature type="domain" description="Aminopeptidase P N-terminal" evidence="10">
    <location>
        <begin position="1"/>
        <end position="135"/>
    </location>
</feature>
<dbReference type="InterPro" id="IPR000994">
    <property type="entry name" value="Pept_M24"/>
</dbReference>
<dbReference type="Pfam" id="PF05195">
    <property type="entry name" value="AMP_N"/>
    <property type="match status" value="1"/>
</dbReference>
<dbReference type="SMART" id="SM01011">
    <property type="entry name" value="AMP_N"/>
    <property type="match status" value="1"/>
</dbReference>
<dbReference type="InterPro" id="IPR001714">
    <property type="entry name" value="Pept_M24_MAP"/>
</dbReference>
<comment type="caution">
    <text evidence="11">The sequence shown here is derived from an EMBL/GenBank/DDBJ whole genome shotgun (WGS) entry which is preliminary data.</text>
</comment>
<keyword evidence="12" id="KW-1185">Reference proteome</keyword>
<keyword evidence="11" id="KW-0031">Aminopeptidase</keyword>
<dbReference type="NCBIfam" id="NF008131">
    <property type="entry name" value="PRK10879.1"/>
    <property type="match status" value="1"/>
</dbReference>
<dbReference type="InterPro" id="IPR007865">
    <property type="entry name" value="Aminopep_P_N"/>
</dbReference>
<dbReference type="RefSeq" id="WP_386025020.1">
    <property type="nucleotide sequence ID" value="NZ_JBHUHX010000015.1"/>
</dbReference>
<keyword evidence="9" id="KW-0464">Manganese</keyword>
<evidence type="ECO:0000256" key="2">
    <source>
        <dbReference type="ARBA" id="ARBA00001936"/>
    </source>
</evidence>
<comment type="catalytic activity">
    <reaction evidence="1">
        <text>Release of any N-terminal amino acid, including proline, that is linked to proline, even from a dipeptide or tripeptide.</text>
        <dbReference type="EC" id="3.4.11.9"/>
    </reaction>
</comment>
<gene>
    <name evidence="11" type="primary">pepP</name>
    <name evidence="11" type="ORF">ACFSJC_06725</name>
</gene>
<evidence type="ECO:0000259" key="10">
    <source>
        <dbReference type="SMART" id="SM01011"/>
    </source>
</evidence>
<dbReference type="EMBL" id="JBHUHX010000015">
    <property type="protein sequence ID" value="MFD2111529.1"/>
    <property type="molecule type" value="Genomic_DNA"/>
</dbReference>
<organism evidence="11 12">
    <name type="scientific">Thiorhodococcus fuscus</name>
    <dbReference type="NCBI Taxonomy" id="527200"/>
    <lineage>
        <taxon>Bacteria</taxon>
        <taxon>Pseudomonadati</taxon>
        <taxon>Pseudomonadota</taxon>
        <taxon>Gammaproteobacteria</taxon>
        <taxon>Chromatiales</taxon>
        <taxon>Chromatiaceae</taxon>
        <taxon>Thiorhodococcus</taxon>
    </lineage>
</organism>
<dbReference type="EC" id="3.4.11.9" evidence="4"/>
<dbReference type="PANTHER" id="PTHR43226:SF4">
    <property type="entry name" value="XAA-PRO AMINOPEPTIDASE 3"/>
    <property type="match status" value="1"/>
</dbReference>
<keyword evidence="8" id="KW-0482">Metalloprotease</keyword>
<name>A0ABW4YA63_9GAMM</name>